<evidence type="ECO:0000313" key="2">
    <source>
        <dbReference type="EMBL" id="AND70327.1"/>
    </source>
</evidence>
<keyword evidence="3" id="KW-1185">Reference proteome</keyword>
<feature type="transmembrane region" description="Helical" evidence="1">
    <location>
        <begin position="173"/>
        <end position="193"/>
    </location>
</feature>
<reference evidence="2 3" key="1">
    <citation type="submission" date="2016-02" db="EMBL/GenBank/DDBJ databases">
        <title>Complete genome sequencing and analysis of ATSB10, Dyella thiooxydans isolated from rhizosphere soil of sunflower (Helianthus annuus L.).</title>
        <authorList>
            <person name="Lee Y."/>
            <person name="Hwangbo K."/>
            <person name="Chung H."/>
            <person name="Yoo J."/>
            <person name="Kim K.Y."/>
            <person name="Sa T.M."/>
            <person name="Um Y."/>
            <person name="Madhaiyan M."/>
        </authorList>
    </citation>
    <scope>NUCLEOTIDE SEQUENCE [LARGE SCALE GENOMIC DNA]</scope>
    <source>
        <strain evidence="2 3">ATSB10</strain>
    </source>
</reference>
<name>A0A160N3M4_9GAMM</name>
<protein>
    <submittedName>
        <fullName evidence="2">Uncharacterized protein</fullName>
    </submittedName>
</protein>
<evidence type="ECO:0000313" key="3">
    <source>
        <dbReference type="Proteomes" id="UP000077255"/>
    </source>
</evidence>
<dbReference type="PATRIC" id="fig|445710.3.peg.2869"/>
<dbReference type="AlphaFoldDB" id="A0A160N3M4"/>
<proteinExistence type="predicted"/>
<keyword evidence="1" id="KW-0812">Transmembrane</keyword>
<gene>
    <name evidence="2" type="ORF">ATSB10_28730</name>
</gene>
<dbReference type="KEGG" id="dtx:ATSB10_28730"/>
<sequence length="272" mass="28894">MQVAADTGYGIWALQGIGLALGIYRSGRGESLVPLLIGLVLVSAGLVVASLRRAGPPDWYGWRPGRNARPTREALTALATYLPMLAVAGLTRGDNDFWATRLAGALLMMACLGHLLYSTHRLPGRVPGPAPVAALPVGRVMAALFGGGLWLWLCVAADSNVPVGPALPEHQSWLLVLMIMALLLGLIEGMRWHTLRPGGADDARAPARLPKGRFIAAVLSHALPCVALLLADRWQASGLLAAIAAVSNLVGRGWEQWLYRRECARSAEPCPG</sequence>
<keyword evidence="1" id="KW-0472">Membrane</keyword>
<organism evidence="2 3">
    <name type="scientific">Dyella thiooxydans</name>
    <dbReference type="NCBI Taxonomy" id="445710"/>
    <lineage>
        <taxon>Bacteria</taxon>
        <taxon>Pseudomonadati</taxon>
        <taxon>Pseudomonadota</taxon>
        <taxon>Gammaproteobacteria</taxon>
        <taxon>Lysobacterales</taxon>
        <taxon>Rhodanobacteraceae</taxon>
        <taxon>Dyella</taxon>
    </lineage>
</organism>
<evidence type="ECO:0000256" key="1">
    <source>
        <dbReference type="SAM" id="Phobius"/>
    </source>
</evidence>
<accession>A0A160N3M4</accession>
<dbReference type="STRING" id="445710.ATSB10_28730"/>
<keyword evidence="1" id="KW-1133">Transmembrane helix</keyword>
<feature type="transmembrane region" description="Helical" evidence="1">
    <location>
        <begin position="7"/>
        <end position="26"/>
    </location>
</feature>
<feature type="transmembrane region" description="Helical" evidence="1">
    <location>
        <begin position="97"/>
        <end position="117"/>
    </location>
</feature>
<feature type="transmembrane region" description="Helical" evidence="1">
    <location>
        <begin position="32"/>
        <end position="51"/>
    </location>
</feature>
<dbReference type="Proteomes" id="UP000077255">
    <property type="component" value="Chromosome"/>
</dbReference>
<feature type="transmembrane region" description="Helical" evidence="1">
    <location>
        <begin position="129"/>
        <end position="153"/>
    </location>
</feature>
<dbReference type="EMBL" id="CP014841">
    <property type="protein sequence ID" value="AND70327.1"/>
    <property type="molecule type" value="Genomic_DNA"/>
</dbReference>